<comment type="subcellular location">
    <subcellularLocation>
        <location evidence="1">Cell membrane</location>
        <topology evidence="1">Multi-pass membrane protein</topology>
    </subcellularLocation>
</comment>
<protein>
    <recommendedName>
        <fullName evidence="10">DUF350 domain-containing protein</fullName>
    </recommendedName>
</protein>
<evidence type="ECO:0008006" key="10">
    <source>
        <dbReference type="Google" id="ProtNLM"/>
    </source>
</evidence>
<accession>A0A1B1A9L7</accession>
<keyword evidence="4 7" id="KW-0812">Transmembrane</keyword>
<name>A0A1B1A9L7_9RHOB</name>
<gene>
    <name evidence="8" type="ORF">K529_021195</name>
</gene>
<comment type="similarity">
    <text evidence="2">Belongs to the UPF0719 family.</text>
</comment>
<dbReference type="RefSeq" id="WP_005613811.1">
    <property type="nucleotide sequence ID" value="NZ_CP015231.1"/>
</dbReference>
<dbReference type="InterPro" id="IPR007140">
    <property type="entry name" value="DUF350"/>
</dbReference>
<evidence type="ECO:0000313" key="9">
    <source>
        <dbReference type="Proteomes" id="UP000013243"/>
    </source>
</evidence>
<feature type="transmembrane region" description="Helical" evidence="7">
    <location>
        <begin position="12"/>
        <end position="30"/>
    </location>
</feature>
<feature type="transmembrane region" description="Helical" evidence="7">
    <location>
        <begin position="51"/>
        <end position="73"/>
    </location>
</feature>
<reference evidence="8 9" key="1">
    <citation type="journal article" date="2016" name="ISME J.">
        <title>Global occurrence and heterogeneity of the Roseobacter-clade species Ruegeria mobilis.</title>
        <authorList>
            <person name="Sonnenschein E."/>
            <person name="Gram L."/>
        </authorList>
    </citation>
    <scope>NUCLEOTIDE SEQUENCE [LARGE SCALE GENOMIC DNA]</scope>
    <source>
        <strain evidence="8 9">F1926</strain>
        <plasmid evidence="8 9">unnamed1</plasmid>
    </source>
</reference>
<dbReference type="Proteomes" id="UP000013243">
    <property type="component" value="Plasmid unnamed1"/>
</dbReference>
<dbReference type="Pfam" id="PF03994">
    <property type="entry name" value="DUF350"/>
    <property type="match status" value="1"/>
</dbReference>
<dbReference type="OrthoDB" id="7659179at2"/>
<dbReference type="AlphaFoldDB" id="A0A1B1A9L7"/>
<keyword evidence="5 7" id="KW-1133">Transmembrane helix</keyword>
<evidence type="ECO:0000256" key="5">
    <source>
        <dbReference type="ARBA" id="ARBA00022989"/>
    </source>
</evidence>
<geneLocation type="plasmid" evidence="8 9">
    <name>unnamed1</name>
</geneLocation>
<organism evidence="8 9">
    <name type="scientific">Tritonibacter mobilis F1926</name>
    <dbReference type="NCBI Taxonomy" id="1265309"/>
    <lineage>
        <taxon>Bacteria</taxon>
        <taxon>Pseudomonadati</taxon>
        <taxon>Pseudomonadota</taxon>
        <taxon>Alphaproteobacteria</taxon>
        <taxon>Rhodobacterales</taxon>
        <taxon>Paracoccaceae</taxon>
        <taxon>Tritonibacter</taxon>
    </lineage>
</organism>
<evidence type="ECO:0000256" key="2">
    <source>
        <dbReference type="ARBA" id="ARBA00005779"/>
    </source>
</evidence>
<dbReference type="GO" id="GO:0005886">
    <property type="term" value="C:plasma membrane"/>
    <property type="evidence" value="ECO:0007669"/>
    <property type="project" value="UniProtKB-SubCell"/>
</dbReference>
<keyword evidence="3" id="KW-1003">Cell membrane</keyword>
<evidence type="ECO:0000256" key="6">
    <source>
        <dbReference type="ARBA" id="ARBA00023136"/>
    </source>
</evidence>
<keyword evidence="6 7" id="KW-0472">Membrane</keyword>
<sequence length="74" mass="8352">MDYFSAIKLTEIISTIFYTFLGAGLMFVIWKIMDRVTPFHLLEQVEKEQNLALAVLIGMVYLSLAIIIAAVILS</sequence>
<evidence type="ECO:0000256" key="7">
    <source>
        <dbReference type="SAM" id="Phobius"/>
    </source>
</evidence>
<proteinExistence type="inferred from homology"/>
<dbReference type="GeneID" id="28252408"/>
<evidence type="ECO:0000256" key="4">
    <source>
        <dbReference type="ARBA" id="ARBA00022692"/>
    </source>
</evidence>
<evidence type="ECO:0000256" key="3">
    <source>
        <dbReference type="ARBA" id="ARBA00022475"/>
    </source>
</evidence>
<dbReference type="KEGG" id="rmb:K529_021195"/>
<dbReference type="EMBL" id="CP015231">
    <property type="protein sequence ID" value="ANP43275.1"/>
    <property type="molecule type" value="Genomic_DNA"/>
</dbReference>
<evidence type="ECO:0000256" key="1">
    <source>
        <dbReference type="ARBA" id="ARBA00004651"/>
    </source>
</evidence>
<keyword evidence="8" id="KW-0614">Plasmid</keyword>
<evidence type="ECO:0000313" key="8">
    <source>
        <dbReference type="EMBL" id="ANP43275.1"/>
    </source>
</evidence>